<keyword evidence="1" id="KW-0808">Transferase</keyword>
<dbReference type="InterPro" id="IPR011712">
    <property type="entry name" value="Sig_transdc_His_kin_sub3_dim/P"/>
</dbReference>
<proteinExistence type="predicted"/>
<evidence type="ECO:0000259" key="4">
    <source>
        <dbReference type="Pfam" id="PF02518"/>
    </source>
</evidence>
<dbReference type="Gene3D" id="1.20.5.1930">
    <property type="match status" value="1"/>
</dbReference>
<dbReference type="Proteomes" id="UP000317484">
    <property type="component" value="Unassembled WGS sequence"/>
</dbReference>
<gene>
    <name evidence="6" type="ORF">SAMN06273567_103357</name>
</gene>
<dbReference type="Gene3D" id="3.30.565.10">
    <property type="entry name" value="Histidine kinase-like ATPase, C-terminal domain"/>
    <property type="match status" value="1"/>
</dbReference>
<dbReference type="CDD" id="cd16917">
    <property type="entry name" value="HATPase_UhpB-NarQ-NarX-like"/>
    <property type="match status" value="1"/>
</dbReference>
<dbReference type="PANTHER" id="PTHR24421:SF56">
    <property type="entry name" value="OXYGEN SENSOR HISTIDINE KINASE RESPONSE REGULATOR DOST"/>
    <property type="match status" value="1"/>
</dbReference>
<dbReference type="GO" id="GO:0000155">
    <property type="term" value="F:phosphorelay sensor kinase activity"/>
    <property type="evidence" value="ECO:0007669"/>
    <property type="project" value="InterPro"/>
</dbReference>
<dbReference type="AlphaFoldDB" id="A0A521DMV4"/>
<evidence type="ECO:0000313" key="7">
    <source>
        <dbReference type="Proteomes" id="UP000317484"/>
    </source>
</evidence>
<dbReference type="Pfam" id="PF07730">
    <property type="entry name" value="HisKA_3"/>
    <property type="match status" value="1"/>
</dbReference>
<keyword evidence="2 6" id="KW-0418">Kinase</keyword>
<evidence type="ECO:0000256" key="3">
    <source>
        <dbReference type="ARBA" id="ARBA00023012"/>
    </source>
</evidence>
<protein>
    <submittedName>
        <fullName evidence="6">Histidine kinase-like ATPase domain-containing protein</fullName>
    </submittedName>
</protein>
<feature type="domain" description="Histidine kinase/HSP90-like ATPase" evidence="4">
    <location>
        <begin position="177"/>
        <end position="258"/>
    </location>
</feature>
<dbReference type="Pfam" id="PF02518">
    <property type="entry name" value="HATPase_c"/>
    <property type="match status" value="1"/>
</dbReference>
<keyword evidence="3" id="KW-0902">Two-component regulatory system</keyword>
<organism evidence="6 7">
    <name type="scientific">Geodermatophilus aquaeductus</name>
    <dbReference type="NCBI Taxonomy" id="1564161"/>
    <lineage>
        <taxon>Bacteria</taxon>
        <taxon>Bacillati</taxon>
        <taxon>Actinomycetota</taxon>
        <taxon>Actinomycetes</taxon>
        <taxon>Geodermatophilales</taxon>
        <taxon>Geodermatophilaceae</taxon>
        <taxon>Geodermatophilus</taxon>
    </lineage>
</organism>
<dbReference type="RefSeq" id="WP_185938277.1">
    <property type="nucleotide sequence ID" value="NZ_FXTJ01000003.1"/>
</dbReference>
<evidence type="ECO:0000256" key="2">
    <source>
        <dbReference type="ARBA" id="ARBA00022777"/>
    </source>
</evidence>
<dbReference type="InterPro" id="IPR003594">
    <property type="entry name" value="HATPase_dom"/>
</dbReference>
<evidence type="ECO:0000256" key="1">
    <source>
        <dbReference type="ARBA" id="ARBA00022679"/>
    </source>
</evidence>
<dbReference type="GO" id="GO:0016020">
    <property type="term" value="C:membrane"/>
    <property type="evidence" value="ECO:0007669"/>
    <property type="project" value="InterPro"/>
</dbReference>
<dbReference type="GO" id="GO:0046983">
    <property type="term" value="F:protein dimerization activity"/>
    <property type="evidence" value="ECO:0007669"/>
    <property type="project" value="InterPro"/>
</dbReference>
<dbReference type="EMBL" id="FXTJ01000003">
    <property type="protein sequence ID" value="SMO73033.1"/>
    <property type="molecule type" value="Genomic_DNA"/>
</dbReference>
<sequence>MTVSRIVPAPRSGDDVVLDEVRERLADVHRSQERVADLLDALLSTAPSPGPALLPGDPEPSPEELAVSADRDRIARDLHDHVVQQVYAACLSLQAVLPRVADPAARRRIAEVVEQLDGTVHDLRTTIFDLHTRDAAGAGLRRRLLDVVTATAGSLSSTVRVSGVVDDLVTGSLAADVEAVAREAVSNCVRHSGGRQVTVTLDVTGEVVLEVVDDGRGIDPRAARSGLRDLAERAQRRGGGLTVARRPGGGTCLRWWAPLG</sequence>
<dbReference type="InterPro" id="IPR050482">
    <property type="entry name" value="Sensor_HK_TwoCompSys"/>
</dbReference>
<dbReference type="SUPFAM" id="SSF55874">
    <property type="entry name" value="ATPase domain of HSP90 chaperone/DNA topoisomerase II/histidine kinase"/>
    <property type="match status" value="1"/>
</dbReference>
<keyword evidence="7" id="KW-1185">Reference proteome</keyword>
<reference evidence="6 7" key="1">
    <citation type="submission" date="2017-05" db="EMBL/GenBank/DDBJ databases">
        <authorList>
            <person name="Varghese N."/>
            <person name="Submissions S."/>
        </authorList>
    </citation>
    <scope>NUCLEOTIDE SEQUENCE [LARGE SCALE GENOMIC DNA]</scope>
    <source>
        <strain evidence="6 7">DSM 46834</strain>
    </source>
</reference>
<evidence type="ECO:0000259" key="5">
    <source>
        <dbReference type="Pfam" id="PF07730"/>
    </source>
</evidence>
<evidence type="ECO:0000313" key="6">
    <source>
        <dbReference type="EMBL" id="SMO73033.1"/>
    </source>
</evidence>
<dbReference type="InterPro" id="IPR036890">
    <property type="entry name" value="HATPase_C_sf"/>
</dbReference>
<feature type="domain" description="Signal transduction histidine kinase subgroup 3 dimerisation and phosphoacceptor" evidence="5">
    <location>
        <begin position="71"/>
        <end position="133"/>
    </location>
</feature>
<name>A0A521DMV4_9ACTN</name>
<dbReference type="PANTHER" id="PTHR24421">
    <property type="entry name" value="NITRATE/NITRITE SENSOR PROTEIN NARX-RELATED"/>
    <property type="match status" value="1"/>
</dbReference>
<accession>A0A521DMV4</accession>